<keyword evidence="12" id="KW-1185">Reference proteome</keyword>
<feature type="domain" description="Tetrapyrrole biosynthesis uroporphyrinogen III synthase" evidence="10">
    <location>
        <begin position="29"/>
        <end position="254"/>
    </location>
</feature>
<protein>
    <recommendedName>
        <fullName evidence="7 9">Uroporphyrinogen-III synthase</fullName>
        <ecNumber evidence="3 9">4.2.1.75</ecNumber>
    </recommendedName>
</protein>
<accession>A0A6M4IK44</accession>
<evidence type="ECO:0000256" key="9">
    <source>
        <dbReference type="RuleBase" id="RU366031"/>
    </source>
</evidence>
<dbReference type="CDD" id="cd06578">
    <property type="entry name" value="HemD"/>
    <property type="match status" value="1"/>
</dbReference>
<dbReference type="EMBL" id="CP053085">
    <property type="protein sequence ID" value="QJR34229.1"/>
    <property type="molecule type" value="Genomic_DNA"/>
</dbReference>
<evidence type="ECO:0000256" key="1">
    <source>
        <dbReference type="ARBA" id="ARBA00004772"/>
    </source>
</evidence>
<evidence type="ECO:0000256" key="8">
    <source>
        <dbReference type="ARBA" id="ARBA00048617"/>
    </source>
</evidence>
<dbReference type="PANTHER" id="PTHR38042">
    <property type="entry name" value="UROPORPHYRINOGEN-III SYNTHASE, CHLOROPLASTIC"/>
    <property type="match status" value="1"/>
</dbReference>
<dbReference type="SUPFAM" id="SSF69618">
    <property type="entry name" value="HemD-like"/>
    <property type="match status" value="1"/>
</dbReference>
<reference evidence="11 12" key="1">
    <citation type="submission" date="2020-05" db="EMBL/GenBank/DDBJ databases">
        <title>Complete genome sequence of Gemmatimonas greenlandica TET16.</title>
        <authorList>
            <person name="Zeng Y."/>
        </authorList>
    </citation>
    <scope>NUCLEOTIDE SEQUENCE [LARGE SCALE GENOMIC DNA]</scope>
    <source>
        <strain evidence="11 12">TET16</strain>
    </source>
</reference>
<dbReference type="EC" id="4.2.1.75" evidence="3 9"/>
<dbReference type="InterPro" id="IPR036108">
    <property type="entry name" value="4pyrrol_syn_uPrphyn_synt_sf"/>
</dbReference>
<dbReference type="Pfam" id="PF02602">
    <property type="entry name" value="HEM4"/>
    <property type="match status" value="1"/>
</dbReference>
<evidence type="ECO:0000313" key="12">
    <source>
        <dbReference type="Proteomes" id="UP000500938"/>
    </source>
</evidence>
<organism evidence="11 12">
    <name type="scientific">Gemmatimonas groenlandica</name>
    <dbReference type="NCBI Taxonomy" id="2732249"/>
    <lineage>
        <taxon>Bacteria</taxon>
        <taxon>Pseudomonadati</taxon>
        <taxon>Gemmatimonadota</taxon>
        <taxon>Gemmatimonadia</taxon>
        <taxon>Gemmatimonadales</taxon>
        <taxon>Gemmatimonadaceae</taxon>
        <taxon>Gemmatimonas</taxon>
    </lineage>
</organism>
<dbReference type="UniPathway" id="UPA00251">
    <property type="reaction ID" value="UER00320"/>
</dbReference>
<evidence type="ECO:0000259" key="10">
    <source>
        <dbReference type="Pfam" id="PF02602"/>
    </source>
</evidence>
<dbReference type="GO" id="GO:0006780">
    <property type="term" value="P:uroporphyrinogen III biosynthetic process"/>
    <property type="evidence" value="ECO:0007669"/>
    <property type="project" value="UniProtKB-UniRule"/>
</dbReference>
<evidence type="ECO:0000256" key="4">
    <source>
        <dbReference type="ARBA" id="ARBA00023239"/>
    </source>
</evidence>
<dbReference type="GO" id="GO:0006782">
    <property type="term" value="P:protoporphyrinogen IX biosynthetic process"/>
    <property type="evidence" value="ECO:0007669"/>
    <property type="project" value="UniProtKB-UniRule"/>
</dbReference>
<comment type="function">
    <text evidence="6 9">Catalyzes cyclization of the linear tetrapyrrole, hydroxymethylbilane, to the macrocyclic uroporphyrinogen III.</text>
</comment>
<dbReference type="KEGG" id="ggr:HKW67_01205"/>
<dbReference type="PANTHER" id="PTHR38042:SF1">
    <property type="entry name" value="UROPORPHYRINOGEN-III SYNTHASE, CHLOROPLASTIC"/>
    <property type="match status" value="1"/>
</dbReference>
<name>A0A6M4IK44_9BACT</name>
<sequence length="263" mass="27450">MIMVARAPEPRPLEGVRIAVTRAGERGSPLAQALRAKGATVYEVPLTRIETLDLTPLHDAVRRLVEFDWVLLTSVNAVEHLARVVTDRGAEAAMATRRLAVVGTATAAAAEQCGWRTPTVQPENAQAVGMLDAMASRSDIEGARMLYPCAAAARDVLPDGLRALGALVEGVPAYRTAPDADGQARVRELVKSGEIDLVTVAAPSAVDALLDALPAEHAGRLPVACIGPVTARAAKVAGFPVKVESGAATMEGWVISIVKACGK</sequence>
<dbReference type="InterPro" id="IPR039793">
    <property type="entry name" value="UROS/Hem4"/>
</dbReference>
<dbReference type="Proteomes" id="UP000500938">
    <property type="component" value="Chromosome"/>
</dbReference>
<dbReference type="AlphaFoldDB" id="A0A6M4IK44"/>
<evidence type="ECO:0000256" key="3">
    <source>
        <dbReference type="ARBA" id="ARBA00013109"/>
    </source>
</evidence>
<keyword evidence="4 9" id="KW-0456">Lyase</keyword>
<dbReference type="Gene3D" id="3.40.50.10090">
    <property type="match status" value="2"/>
</dbReference>
<comment type="catalytic activity">
    <reaction evidence="8 9">
        <text>hydroxymethylbilane = uroporphyrinogen III + H2O</text>
        <dbReference type="Rhea" id="RHEA:18965"/>
        <dbReference type="ChEBI" id="CHEBI:15377"/>
        <dbReference type="ChEBI" id="CHEBI:57308"/>
        <dbReference type="ChEBI" id="CHEBI:57845"/>
        <dbReference type="EC" id="4.2.1.75"/>
    </reaction>
</comment>
<proteinExistence type="inferred from homology"/>
<evidence type="ECO:0000256" key="2">
    <source>
        <dbReference type="ARBA" id="ARBA00008133"/>
    </source>
</evidence>
<evidence type="ECO:0000313" key="11">
    <source>
        <dbReference type="EMBL" id="QJR34229.1"/>
    </source>
</evidence>
<evidence type="ECO:0000256" key="6">
    <source>
        <dbReference type="ARBA" id="ARBA00037589"/>
    </source>
</evidence>
<gene>
    <name evidence="11" type="ORF">HKW67_01205</name>
</gene>
<dbReference type="InterPro" id="IPR003754">
    <property type="entry name" value="4pyrrol_synth_uPrphyn_synth"/>
</dbReference>
<comment type="pathway">
    <text evidence="1 9">Porphyrin-containing compound metabolism; protoporphyrin-IX biosynthesis; coproporphyrinogen-III from 5-aminolevulinate: step 3/4.</text>
</comment>
<keyword evidence="5 9" id="KW-0627">Porphyrin biosynthesis</keyword>
<comment type="similarity">
    <text evidence="2 9">Belongs to the uroporphyrinogen-III synthase family.</text>
</comment>
<evidence type="ECO:0000256" key="5">
    <source>
        <dbReference type="ARBA" id="ARBA00023244"/>
    </source>
</evidence>
<dbReference type="RefSeq" id="WP_171223655.1">
    <property type="nucleotide sequence ID" value="NZ_CP053085.1"/>
</dbReference>
<evidence type="ECO:0000256" key="7">
    <source>
        <dbReference type="ARBA" id="ARBA00040167"/>
    </source>
</evidence>
<dbReference type="GO" id="GO:0004852">
    <property type="term" value="F:uroporphyrinogen-III synthase activity"/>
    <property type="evidence" value="ECO:0007669"/>
    <property type="project" value="UniProtKB-UniRule"/>
</dbReference>